<sequence length="946" mass="107932">MSLSYLLEGIQSPNREERENAESSLLEHCANNPPQTFIELIDIASEKHNAVNIRQLSLLCLRKLITMHWSAGFPSFIGPPGVGEEGKDIIRSSLLNLLANANNETKITSTVTYCIVQICAVDFPDEWPGLLDYLNDIILNQHSENAIVLLTELVEDVITNEMFFDNAVGRKILDTVLLSLKDQNMQAQTKSKILKLYQFCLSQLDNISIFLSPEQINEWLQQHLQEVNKCISNLLLQYESNDSLEAIELQGELFNTLNKMFGVNQKVLGSKGDFSFGLRMVLAAIECNSDYFVKALTQPNEARIDILNTNCVYAIQYLASIPEELFTAINYRGLTESLIKLCLLSEDHFEICDFNDYVASETGLTSAYTARNEIGQFVSTCDELTFSAISKFALERCLQWTSNDARIQESSLYLFQELCSNEISMNISRYQDFLSLAVMIMDDSSCPTLVKSRAILATPRFIENNTDNIPAVKEVVQQLLIKTVNCTSSSDDDILLSSFVICFTYYSSFAELQTVLDKQTSLILQDSLLIAIESLYQSCEEDSLGLLLEAMHDIVKCWNMYQTLETRERILNLLLRISSSEPSNVRIVLEAVRSIPHLLKDLKSADYTRLCQNCFPSFVDTLSTFLQSHQTYSPMVTLTLEFLSAFVRNPPVERAIPDVVVNYVLAPLVQFIKQCPDENIIETALHALALLACNSDERYWKDSINEICSLAFNNERSLYRIIDVTPIMLLSIRIDKSQQNKFIKPIMEQTIEKLSDHNKMHPVDSFVIILCEILCIDLRGSLDFLFSPEVNLHESIGQYCIFELLKSFEETRSKNMLKELSITLSMIYFENDQRVIELSFQDDSNEERKSFKSYLLKMFSDELILQLQLEESQEEEEDADEDYEDDYMAQENDDLVLLTGRDMSMTLIDVLTAFFKKLHETNDECLKSMLNSLTKEEVSYISKVLS</sequence>
<evidence type="ECO:0000256" key="1">
    <source>
        <dbReference type="ARBA" id="ARBA00004123"/>
    </source>
</evidence>
<evidence type="ECO:0000259" key="5">
    <source>
        <dbReference type="PROSITE" id="PS50166"/>
    </source>
</evidence>
<keyword evidence="4" id="KW-0539">Nucleus</keyword>
<dbReference type="PANTHER" id="PTHR10997">
    <property type="entry name" value="IMPORTIN-7, 8, 11"/>
    <property type="match status" value="1"/>
</dbReference>
<evidence type="ECO:0000256" key="2">
    <source>
        <dbReference type="ARBA" id="ARBA00022448"/>
    </source>
</evidence>
<organism evidence="6 7">
    <name type="scientific">Kluyveromyces marxianus</name>
    <name type="common">Yeast</name>
    <name type="synonym">Candida kefyr</name>
    <dbReference type="NCBI Taxonomy" id="4911"/>
    <lineage>
        <taxon>Eukaryota</taxon>
        <taxon>Fungi</taxon>
        <taxon>Dikarya</taxon>
        <taxon>Ascomycota</taxon>
        <taxon>Saccharomycotina</taxon>
        <taxon>Saccharomycetes</taxon>
        <taxon>Saccharomycetales</taxon>
        <taxon>Saccharomycetaceae</taxon>
        <taxon>Kluyveromyces</taxon>
    </lineage>
</organism>
<dbReference type="Gene3D" id="1.25.10.10">
    <property type="entry name" value="Leucine-rich Repeat Variant"/>
    <property type="match status" value="2"/>
</dbReference>
<keyword evidence="3" id="KW-0653">Protein transport</keyword>
<dbReference type="PROSITE" id="PS50166">
    <property type="entry name" value="IMPORTIN_B_NT"/>
    <property type="match status" value="1"/>
</dbReference>
<dbReference type="SMART" id="SM00913">
    <property type="entry name" value="IBN_N"/>
    <property type="match status" value="1"/>
</dbReference>
<keyword evidence="7" id="KW-1185">Reference proteome</keyword>
<evidence type="ECO:0000313" key="7">
    <source>
        <dbReference type="Proteomes" id="UP000422736"/>
    </source>
</evidence>
<dbReference type="InterPro" id="IPR056840">
    <property type="entry name" value="HEAT_IPO9_central"/>
</dbReference>
<dbReference type="InterPro" id="IPR011989">
    <property type="entry name" value="ARM-like"/>
</dbReference>
<proteinExistence type="predicted"/>
<dbReference type="Proteomes" id="UP000422736">
    <property type="component" value="Chromosome 3"/>
</dbReference>
<reference evidence="6 7" key="2">
    <citation type="submission" date="2019-11" db="EMBL/GenBank/DDBJ databases">
        <authorList>
            <person name="Lu H."/>
        </authorList>
    </citation>
    <scope>NUCLEOTIDE SEQUENCE [LARGE SCALE GENOMIC DNA]</scope>
    <source>
        <strain evidence="6 7">FIM1</strain>
    </source>
</reference>
<dbReference type="Pfam" id="PF25018">
    <property type="entry name" value="HEAT_IPO9_c"/>
    <property type="match status" value="1"/>
</dbReference>
<dbReference type="PANTHER" id="PTHR10997:SF9">
    <property type="entry name" value="IMPORTIN-9"/>
    <property type="match status" value="1"/>
</dbReference>
<keyword evidence="2" id="KW-0813">Transport</keyword>
<comment type="subcellular location">
    <subcellularLocation>
        <location evidence="1">Nucleus</location>
    </subcellularLocation>
</comment>
<dbReference type="SUPFAM" id="SSF48371">
    <property type="entry name" value="ARM repeat"/>
    <property type="match status" value="1"/>
</dbReference>
<protein>
    <submittedName>
        <fullName evidence="6">Importin subunit beta-5</fullName>
    </submittedName>
</protein>
<dbReference type="InterPro" id="IPR016024">
    <property type="entry name" value="ARM-type_fold"/>
</dbReference>
<name>A0ABX6ETU5_KLUMA</name>
<dbReference type="Pfam" id="PF03810">
    <property type="entry name" value="IBN_N"/>
    <property type="match status" value="1"/>
</dbReference>
<evidence type="ECO:0000256" key="3">
    <source>
        <dbReference type="ARBA" id="ARBA00022927"/>
    </source>
</evidence>
<reference evidence="6 7" key="1">
    <citation type="submission" date="2016-03" db="EMBL/GenBank/DDBJ databases">
        <title>How can Kluyveromyces marxianus grow so fast - potential evolutionary course in Saccharomyces Complex revealed by comparative genomics.</title>
        <authorList>
            <person name="Mo W."/>
            <person name="Lu W."/>
            <person name="Yang X."/>
            <person name="Qi J."/>
            <person name="Lv H."/>
        </authorList>
    </citation>
    <scope>NUCLEOTIDE SEQUENCE [LARGE SCALE GENOMIC DNA]</scope>
    <source>
        <strain evidence="6 7">FIM1</strain>
    </source>
</reference>
<accession>A0ABX6ETU5</accession>
<dbReference type="EMBL" id="CP015056">
    <property type="protein sequence ID" value="QGN15720.1"/>
    <property type="molecule type" value="Genomic_DNA"/>
</dbReference>
<evidence type="ECO:0000256" key="4">
    <source>
        <dbReference type="ARBA" id="ARBA00023242"/>
    </source>
</evidence>
<feature type="domain" description="Importin N-terminal" evidence="5">
    <location>
        <begin position="21"/>
        <end position="100"/>
    </location>
</feature>
<gene>
    <name evidence="6" type="primary">KAP114</name>
    <name evidence="6" type="ORF">FIM1_2413</name>
</gene>
<evidence type="ECO:0000313" key="6">
    <source>
        <dbReference type="EMBL" id="QGN15720.1"/>
    </source>
</evidence>
<dbReference type="InterPro" id="IPR001494">
    <property type="entry name" value="Importin-beta_N"/>
</dbReference>